<evidence type="ECO:0008006" key="5">
    <source>
        <dbReference type="Google" id="ProtNLM"/>
    </source>
</evidence>
<accession>A0ABY6HR93</accession>
<keyword evidence="2" id="KW-0812">Transmembrane</keyword>
<gene>
    <name evidence="3" type="ORF">NEF87_002205</name>
</gene>
<evidence type="ECO:0000313" key="4">
    <source>
        <dbReference type="Proteomes" id="UP001208689"/>
    </source>
</evidence>
<dbReference type="Gene3D" id="2.160.10.10">
    <property type="entry name" value="Hexapeptide repeat proteins"/>
    <property type="match status" value="1"/>
</dbReference>
<dbReference type="EMBL" id="CP104013">
    <property type="protein sequence ID" value="UYP45920.1"/>
    <property type="molecule type" value="Genomic_DNA"/>
</dbReference>
<keyword evidence="2" id="KW-1133">Transmembrane helix</keyword>
<reference evidence="3" key="1">
    <citation type="submission" date="2022-09" db="EMBL/GenBank/DDBJ databases">
        <title>Actin cytoskeleton and complex cell architecture in an #Asgard archaeon.</title>
        <authorList>
            <person name="Ponce Toledo R.I."/>
            <person name="Schleper C."/>
            <person name="Rodrigues Oliveira T."/>
            <person name="Wollweber F."/>
            <person name="Xu J."/>
            <person name="Rittmann S."/>
            <person name="Klingl A."/>
            <person name="Pilhofer M."/>
        </authorList>
    </citation>
    <scope>NUCLEOTIDE SEQUENCE</scope>
    <source>
        <strain evidence="3">B-35</strain>
    </source>
</reference>
<feature type="transmembrane region" description="Helical" evidence="2">
    <location>
        <begin position="54"/>
        <end position="82"/>
    </location>
</feature>
<evidence type="ECO:0000313" key="3">
    <source>
        <dbReference type="EMBL" id="UYP45920.1"/>
    </source>
</evidence>
<feature type="transmembrane region" description="Helical" evidence="2">
    <location>
        <begin position="25"/>
        <end position="47"/>
    </location>
</feature>
<keyword evidence="4" id="KW-1185">Reference proteome</keyword>
<evidence type="ECO:0000256" key="1">
    <source>
        <dbReference type="SAM" id="MobiDB-lite"/>
    </source>
</evidence>
<dbReference type="Proteomes" id="UP001208689">
    <property type="component" value="Chromosome"/>
</dbReference>
<protein>
    <recommendedName>
        <fullName evidence="5">Acetyltransferase</fullName>
    </recommendedName>
</protein>
<evidence type="ECO:0000256" key="2">
    <source>
        <dbReference type="SAM" id="Phobius"/>
    </source>
</evidence>
<feature type="region of interest" description="Disordered" evidence="1">
    <location>
        <begin position="359"/>
        <end position="390"/>
    </location>
</feature>
<dbReference type="InterPro" id="IPR011004">
    <property type="entry name" value="Trimer_LpxA-like_sf"/>
</dbReference>
<dbReference type="SUPFAM" id="SSF51161">
    <property type="entry name" value="Trimeric LpxA-like enzymes"/>
    <property type="match status" value="1"/>
</dbReference>
<organism evidence="3 4">
    <name type="scientific">Candidatus Lokiarchaeum ossiferum</name>
    <dbReference type="NCBI Taxonomy" id="2951803"/>
    <lineage>
        <taxon>Archaea</taxon>
        <taxon>Promethearchaeati</taxon>
        <taxon>Promethearchaeota</taxon>
        <taxon>Promethearchaeia</taxon>
        <taxon>Promethearchaeales</taxon>
        <taxon>Promethearchaeaceae</taxon>
        <taxon>Candidatus Lokiarchaeum</taxon>
    </lineage>
</organism>
<sequence length="390" mass="45039">MSSSIPASLKSGPSTTNTLVSKGYLVIYFIIMWLSIMPPFLLTLIFLDNFKIEMVYLLWSFPLFLIIGYLVLFFSVIFWSWVILKVVNWIHPPKEGVFPREAKNKDFRFWSLRSVIKKLPLWISHNSPIPWGDSIAFKLFGNHVSMKTPLFDAWIDAEFLEIGTGTTIGQGAVIMTSMITVEFLIIKPVKIGKDCLIGAHSVVSPGTQIEDQVILGALSSTTLGQHLESSWVYWGNPAIKFKEMAFRERDTLSPEERAKMKKYREVTEELSDTAELKGRKSAKAFIQIQKSDYKERKASRLQARSDYQRSKAAYKARKLELRADKKQIRAEKQSFDSLRALEKAKLSLEAKIQKNRSKLDSIEKKEFEKESKRLEKKRLKKERKLQHHQK</sequence>
<proteinExistence type="predicted"/>
<dbReference type="InterPro" id="IPR001451">
    <property type="entry name" value="Hexapep"/>
</dbReference>
<keyword evidence="2" id="KW-0472">Membrane</keyword>
<feature type="compositionally biased region" description="Basic and acidic residues" evidence="1">
    <location>
        <begin position="359"/>
        <end position="373"/>
    </location>
</feature>
<feature type="compositionally biased region" description="Basic residues" evidence="1">
    <location>
        <begin position="374"/>
        <end position="390"/>
    </location>
</feature>
<dbReference type="Pfam" id="PF14602">
    <property type="entry name" value="Hexapep_2"/>
    <property type="match status" value="1"/>
</dbReference>
<name>A0ABY6HR93_9ARCH</name>